<evidence type="ECO:0000313" key="2">
    <source>
        <dbReference type="Proteomes" id="UP000317650"/>
    </source>
</evidence>
<dbReference type="EMBL" id="PYDT01000009">
    <property type="protein sequence ID" value="THU50971.1"/>
    <property type="molecule type" value="Genomic_DNA"/>
</dbReference>
<evidence type="ECO:0000313" key="1">
    <source>
        <dbReference type="EMBL" id="THU50971.1"/>
    </source>
</evidence>
<sequence length="92" mass="10124">MLSRVKGYLEDQLLGFALVLLLDVLLAKRKLVLEFSPLIYRCLQFSCWPEVCLVESFSSGKRLGSIDSDNALRNDTSVSTAESSPITIAVAT</sequence>
<dbReference type="AlphaFoldDB" id="A0A4S8IQW1"/>
<proteinExistence type="predicted"/>
<keyword evidence="2" id="KW-1185">Reference proteome</keyword>
<dbReference type="Proteomes" id="UP000317650">
    <property type="component" value="Chromosome 6"/>
</dbReference>
<protein>
    <submittedName>
        <fullName evidence="1">Uncharacterized protein</fullName>
    </submittedName>
</protein>
<comment type="caution">
    <text evidence="1">The sequence shown here is derived from an EMBL/GenBank/DDBJ whole genome shotgun (WGS) entry which is preliminary data.</text>
</comment>
<gene>
    <name evidence="1" type="ORF">C4D60_Mb06t26020</name>
</gene>
<accession>A0A4S8IQW1</accession>
<name>A0A4S8IQW1_MUSBA</name>
<reference evidence="1 2" key="1">
    <citation type="journal article" date="2019" name="Nat. Plants">
        <title>Genome sequencing of Musa balbisiana reveals subgenome evolution and function divergence in polyploid bananas.</title>
        <authorList>
            <person name="Yao X."/>
        </authorList>
    </citation>
    <scope>NUCLEOTIDE SEQUENCE [LARGE SCALE GENOMIC DNA]</scope>
    <source>
        <strain evidence="2">cv. DH-PKW</strain>
        <tissue evidence="1">Leaves</tissue>
    </source>
</reference>
<organism evidence="1 2">
    <name type="scientific">Musa balbisiana</name>
    <name type="common">Banana</name>
    <dbReference type="NCBI Taxonomy" id="52838"/>
    <lineage>
        <taxon>Eukaryota</taxon>
        <taxon>Viridiplantae</taxon>
        <taxon>Streptophyta</taxon>
        <taxon>Embryophyta</taxon>
        <taxon>Tracheophyta</taxon>
        <taxon>Spermatophyta</taxon>
        <taxon>Magnoliopsida</taxon>
        <taxon>Liliopsida</taxon>
        <taxon>Zingiberales</taxon>
        <taxon>Musaceae</taxon>
        <taxon>Musa</taxon>
    </lineage>
</organism>